<organism evidence="1 2">
    <name type="scientific">Elysia crispata</name>
    <name type="common">lettuce slug</name>
    <dbReference type="NCBI Taxonomy" id="231223"/>
    <lineage>
        <taxon>Eukaryota</taxon>
        <taxon>Metazoa</taxon>
        <taxon>Spiralia</taxon>
        <taxon>Lophotrochozoa</taxon>
        <taxon>Mollusca</taxon>
        <taxon>Gastropoda</taxon>
        <taxon>Heterobranchia</taxon>
        <taxon>Euthyneura</taxon>
        <taxon>Panpulmonata</taxon>
        <taxon>Sacoglossa</taxon>
        <taxon>Placobranchoidea</taxon>
        <taxon>Plakobranchidae</taxon>
        <taxon>Elysia</taxon>
    </lineage>
</organism>
<proteinExistence type="predicted"/>
<protein>
    <submittedName>
        <fullName evidence="1">Uncharacterized protein</fullName>
    </submittedName>
</protein>
<accession>A0AAE1AXX1</accession>
<dbReference type="Proteomes" id="UP001283361">
    <property type="component" value="Unassembled WGS sequence"/>
</dbReference>
<dbReference type="EMBL" id="JAWDGP010001087">
    <property type="protein sequence ID" value="KAK3794907.1"/>
    <property type="molecule type" value="Genomic_DNA"/>
</dbReference>
<reference evidence="1" key="1">
    <citation type="journal article" date="2023" name="G3 (Bethesda)">
        <title>A reference genome for the long-term kleptoplast-retaining sea slug Elysia crispata morphotype clarki.</title>
        <authorList>
            <person name="Eastman K.E."/>
            <person name="Pendleton A.L."/>
            <person name="Shaikh M.A."/>
            <person name="Suttiyut T."/>
            <person name="Ogas R."/>
            <person name="Tomko P."/>
            <person name="Gavelis G."/>
            <person name="Widhalm J.R."/>
            <person name="Wisecaver J.H."/>
        </authorList>
    </citation>
    <scope>NUCLEOTIDE SEQUENCE</scope>
    <source>
        <strain evidence="1">ECLA1</strain>
    </source>
</reference>
<dbReference type="AlphaFoldDB" id="A0AAE1AXX1"/>
<comment type="caution">
    <text evidence="1">The sequence shown here is derived from an EMBL/GenBank/DDBJ whole genome shotgun (WGS) entry which is preliminary data.</text>
</comment>
<sequence>MALLLPQVRCSKARGLWVKCGQTQSVKLGRLEVSAHRVGLQLKPFSRLCWVTLNPGKSPADRSRYFDSCSALFTRNM</sequence>
<evidence type="ECO:0000313" key="2">
    <source>
        <dbReference type="Proteomes" id="UP001283361"/>
    </source>
</evidence>
<keyword evidence="2" id="KW-1185">Reference proteome</keyword>
<name>A0AAE1AXX1_9GAST</name>
<evidence type="ECO:0000313" key="1">
    <source>
        <dbReference type="EMBL" id="KAK3794907.1"/>
    </source>
</evidence>
<gene>
    <name evidence="1" type="ORF">RRG08_001055</name>
</gene>